<protein>
    <recommendedName>
        <fullName evidence="1">PKD domain-containing protein</fullName>
    </recommendedName>
</protein>
<reference evidence="3" key="1">
    <citation type="submission" date="2016-02" db="EMBL/GenBank/DDBJ databases">
        <title>Paenibacillus sp. LPB0068, isolated from Crassostrea gigas.</title>
        <authorList>
            <person name="Shin S.-K."/>
            <person name="Yi H."/>
        </authorList>
    </citation>
    <scope>NUCLEOTIDE SEQUENCE [LARGE SCALE GENOMIC DNA]</scope>
    <source>
        <strain evidence="3">KCTC 23969</strain>
    </source>
</reference>
<dbReference type="InterPro" id="IPR035986">
    <property type="entry name" value="PKD_dom_sf"/>
</dbReference>
<dbReference type="Proteomes" id="UP000092612">
    <property type="component" value="Unassembled WGS sequence"/>
</dbReference>
<dbReference type="STRING" id="996801.BW723_00385"/>
<evidence type="ECO:0000259" key="1">
    <source>
        <dbReference type="PROSITE" id="PS50093"/>
    </source>
</evidence>
<dbReference type="PROSITE" id="PS51257">
    <property type="entry name" value="PROKAR_LIPOPROTEIN"/>
    <property type="match status" value="1"/>
</dbReference>
<dbReference type="InterPro" id="IPR000601">
    <property type="entry name" value="PKD_dom"/>
</dbReference>
<keyword evidence="3" id="KW-1185">Reference proteome</keyword>
<dbReference type="PROSITE" id="PS50093">
    <property type="entry name" value="PKD"/>
    <property type="match status" value="1"/>
</dbReference>
<name>A0A1B8U4L9_9FLAO</name>
<organism evidence="2 3">
    <name type="scientific">Polaribacter reichenbachii</name>
    <dbReference type="NCBI Taxonomy" id="996801"/>
    <lineage>
        <taxon>Bacteria</taxon>
        <taxon>Pseudomonadati</taxon>
        <taxon>Bacteroidota</taxon>
        <taxon>Flavobacteriia</taxon>
        <taxon>Flavobacteriales</taxon>
        <taxon>Flavobacteriaceae</taxon>
    </lineage>
</organism>
<dbReference type="EMBL" id="LSFL01000011">
    <property type="protein sequence ID" value="OBY66815.1"/>
    <property type="molecule type" value="Genomic_DNA"/>
</dbReference>
<accession>A0A1B8U4L9</accession>
<dbReference type="RefSeq" id="WP_068358573.1">
    <property type="nucleotide sequence ID" value="NZ_CP019337.1"/>
</dbReference>
<sequence>MNLHIKLKYIFKFLPLVLIGLIFTSCQPEELGEGNGLTADNLDADFTISEITDANNTYSLNAINSYISSSWDLGKGGGFSSGGNSAEVFFPDAGTYTVQHKVTGIGGVSSVSSQTVNVATSDPIAGNIVKGGKFEDASAHSEWTILNISASGANWTFNDGSATIVASGWNQQAIYQPIEVIANKTYTIDMIVSGDGNDETWFEVFASTVEPVQWNDYASNVVMGLNTWGGCGTGSFNGILSSVGCVDSSYTSSKSNEVTFDTSGTIYLVIKCGGNQTSGITISNVEMRGKI</sequence>
<feature type="domain" description="PKD" evidence="1">
    <location>
        <begin position="71"/>
        <end position="118"/>
    </location>
</feature>
<comment type="caution">
    <text evidence="2">The sequence shown here is derived from an EMBL/GenBank/DDBJ whole genome shotgun (WGS) entry which is preliminary data.</text>
</comment>
<dbReference type="SUPFAM" id="SSF49299">
    <property type="entry name" value="PKD domain"/>
    <property type="match status" value="1"/>
</dbReference>
<dbReference type="KEGG" id="prn:BW723_00385"/>
<proteinExistence type="predicted"/>
<evidence type="ECO:0000313" key="3">
    <source>
        <dbReference type="Proteomes" id="UP000092612"/>
    </source>
</evidence>
<dbReference type="Gene3D" id="2.60.120.260">
    <property type="entry name" value="Galactose-binding domain-like"/>
    <property type="match status" value="1"/>
</dbReference>
<evidence type="ECO:0000313" key="2">
    <source>
        <dbReference type="EMBL" id="OBY66815.1"/>
    </source>
</evidence>
<dbReference type="Gene3D" id="2.60.40.10">
    <property type="entry name" value="Immunoglobulins"/>
    <property type="match status" value="1"/>
</dbReference>
<dbReference type="AlphaFoldDB" id="A0A1B8U4L9"/>
<dbReference type="OrthoDB" id="1150003at2"/>
<gene>
    <name evidence="2" type="ORF">LPB301_05135</name>
</gene>
<dbReference type="InterPro" id="IPR013783">
    <property type="entry name" value="Ig-like_fold"/>
</dbReference>